<dbReference type="AlphaFoldDB" id="A0AAU8VEE1"/>
<evidence type="ECO:0000313" key="2">
    <source>
        <dbReference type="EMBL" id="ARB04098.1"/>
    </source>
</evidence>
<organism evidence="2 3">
    <name type="scientific">Neisseria lactamica</name>
    <dbReference type="NCBI Taxonomy" id="486"/>
    <lineage>
        <taxon>Bacteria</taxon>
        <taxon>Pseudomonadati</taxon>
        <taxon>Pseudomonadota</taxon>
        <taxon>Betaproteobacteria</taxon>
        <taxon>Neisseriales</taxon>
        <taxon>Neisseriaceae</taxon>
        <taxon>Neisseria</taxon>
    </lineage>
</organism>
<dbReference type="RefSeq" id="WP_078835871.1">
    <property type="nucleotide sequence ID" value="NZ_CP019894.1"/>
</dbReference>
<reference evidence="2 3" key="1">
    <citation type="submission" date="2017-03" db="EMBL/GenBank/DDBJ databases">
        <title>N. lactamica Y92-1009 whole genome sequence.</title>
        <authorList>
            <person name="Pandey A.K."/>
            <person name="Read R.C."/>
        </authorList>
    </citation>
    <scope>NUCLEOTIDE SEQUENCE [LARGE SCALE GENOMIC DNA]</scope>
    <source>
        <strain evidence="2 3">Y92-1009</strain>
    </source>
</reference>
<name>A0AAU8VEE1_NEILA</name>
<keyword evidence="2" id="KW-0808">Transferase</keyword>
<dbReference type="EMBL" id="CP019894">
    <property type="protein sequence ID" value="ARB04098.1"/>
    <property type="molecule type" value="Genomic_DNA"/>
</dbReference>
<dbReference type="PANTHER" id="PTHR43685">
    <property type="entry name" value="GLYCOSYLTRANSFERASE"/>
    <property type="match status" value="1"/>
</dbReference>
<sequence>MQPLVSVLICAYNTEKYFAQSLAAVVNQTWRNLDILIVDDGSTDGTLAIARRFQEQDGRIRIISNPRNLGFIASLNIGLDELAKSGGGGEYIARTDADDIAAPDWIEKIVGEMEKDADIVAMGSYLEILAEENNKSVLAAIARNGEIWKNPLTHQEITSAFPFRNPIHNNTMIMRRSVIDGGLRFNPAYIHAEDYKFWYDVSKLGRLANYPEALVKYRFHQDQTSSKYNLQQRRTAWKIKEEIRAGYWKAAGIAVGADCLNYGLLKSTAYTLHEKALSGQDIGYLRLFLYEYFLSLEKYSLTDLLDFLTDRVMRKLFAAPQYRKILKKMLRPWKYRSY</sequence>
<dbReference type="InterPro" id="IPR050834">
    <property type="entry name" value="Glycosyltransf_2"/>
</dbReference>
<evidence type="ECO:0000259" key="1">
    <source>
        <dbReference type="Pfam" id="PF00535"/>
    </source>
</evidence>
<dbReference type="InterPro" id="IPR029044">
    <property type="entry name" value="Nucleotide-diphossugar_trans"/>
</dbReference>
<accession>A0AAU8VEE1</accession>
<dbReference type="GO" id="GO:0016740">
    <property type="term" value="F:transferase activity"/>
    <property type="evidence" value="ECO:0007669"/>
    <property type="project" value="UniProtKB-KW"/>
</dbReference>
<dbReference type="SUPFAM" id="SSF53448">
    <property type="entry name" value="Nucleotide-diphospho-sugar transferases"/>
    <property type="match status" value="1"/>
</dbReference>
<gene>
    <name evidence="2" type="ORF">B2G52_03645</name>
</gene>
<feature type="domain" description="Glycosyltransferase 2-like" evidence="1">
    <location>
        <begin position="6"/>
        <end position="176"/>
    </location>
</feature>
<proteinExistence type="predicted"/>
<evidence type="ECO:0000313" key="3">
    <source>
        <dbReference type="Proteomes" id="UP000191249"/>
    </source>
</evidence>
<dbReference type="InterPro" id="IPR001173">
    <property type="entry name" value="Glyco_trans_2-like"/>
</dbReference>
<dbReference type="Pfam" id="PF00535">
    <property type="entry name" value="Glycos_transf_2"/>
    <property type="match status" value="1"/>
</dbReference>
<dbReference type="Gene3D" id="3.90.550.10">
    <property type="entry name" value="Spore Coat Polysaccharide Biosynthesis Protein SpsA, Chain A"/>
    <property type="match status" value="1"/>
</dbReference>
<dbReference type="PANTHER" id="PTHR43685:SF10">
    <property type="entry name" value="LACTO-N-NEOTETRAOSE BIOSYNTHESIS GLYCOSYL TRANSFERASE LGTA"/>
    <property type="match status" value="1"/>
</dbReference>
<protein>
    <submittedName>
        <fullName evidence="2">Glycosyl transferase family A</fullName>
    </submittedName>
</protein>
<dbReference type="Proteomes" id="UP000191249">
    <property type="component" value="Chromosome"/>
</dbReference>